<evidence type="ECO:0000313" key="2">
    <source>
        <dbReference type="EMBL" id="ATZ29153.1"/>
    </source>
</evidence>
<keyword evidence="3" id="KW-1185">Reference proteome</keyword>
<sequence length="252" mass="27151">MQVKYGRPLAYTAIWGAIAAAAIAFVPDMFPDWESDPGPALDAYAATADMPETLLEDGTTILVGDRNAGTVVRLYEDPRCPIVADFEASGAKAIHSHTLQRKTVTSYTLASFKDKTLGGDGSKRAVNALRAALEVQKFAEYHAVLMEHQAETEASGGYTTERLLRLADQVPGLRGESFDGAVATMKYTDFVSASQAAYERTGDDPAGPGTPTIVINRTMLGGEDYKALFDEDRAADVLAVVEDRPEALNRRT</sequence>
<dbReference type="SUPFAM" id="SSF52833">
    <property type="entry name" value="Thioredoxin-like"/>
    <property type="match status" value="1"/>
</dbReference>
<dbReference type="Gene3D" id="3.40.30.10">
    <property type="entry name" value="Glutaredoxin"/>
    <property type="match status" value="1"/>
</dbReference>
<dbReference type="KEGG" id="slx:SLAV_36940"/>
<gene>
    <name evidence="2" type="ORF">SLAV_36940</name>
</gene>
<name>A0A2K8PTI7_STRLA</name>
<dbReference type="Pfam" id="PF13462">
    <property type="entry name" value="Thioredoxin_4"/>
    <property type="match status" value="1"/>
</dbReference>
<dbReference type="RefSeq" id="WP_030227874.1">
    <property type="nucleotide sequence ID" value="NZ_CP024985.1"/>
</dbReference>
<organism evidence="2 3">
    <name type="scientific">Streptomyces lavendulae subsp. lavendulae</name>
    <dbReference type="NCBI Taxonomy" id="58340"/>
    <lineage>
        <taxon>Bacteria</taxon>
        <taxon>Bacillati</taxon>
        <taxon>Actinomycetota</taxon>
        <taxon>Actinomycetes</taxon>
        <taxon>Kitasatosporales</taxon>
        <taxon>Streptomycetaceae</taxon>
        <taxon>Streptomyces</taxon>
    </lineage>
</organism>
<dbReference type="InterPro" id="IPR036249">
    <property type="entry name" value="Thioredoxin-like_sf"/>
</dbReference>
<evidence type="ECO:0000313" key="3">
    <source>
        <dbReference type="Proteomes" id="UP000231791"/>
    </source>
</evidence>
<dbReference type="InterPro" id="IPR012336">
    <property type="entry name" value="Thioredoxin-like_fold"/>
</dbReference>
<proteinExistence type="predicted"/>
<dbReference type="GeneID" id="49388345"/>
<feature type="domain" description="Thioredoxin-like fold" evidence="1">
    <location>
        <begin position="58"/>
        <end position="221"/>
    </location>
</feature>
<dbReference type="Proteomes" id="UP000231791">
    <property type="component" value="Chromosome"/>
</dbReference>
<dbReference type="AlphaFoldDB" id="A0A2K8PTI7"/>
<accession>A0A2K8PTI7</accession>
<protein>
    <recommendedName>
        <fullName evidence="1">Thioredoxin-like fold domain-containing protein</fullName>
    </recommendedName>
</protein>
<dbReference type="EMBL" id="CP024985">
    <property type="protein sequence ID" value="ATZ29153.1"/>
    <property type="molecule type" value="Genomic_DNA"/>
</dbReference>
<reference evidence="2 3" key="1">
    <citation type="submission" date="2017-11" db="EMBL/GenBank/DDBJ databases">
        <title>Complete genome sequence of Streptomyces lavendulae subsp. lavendulae CCM 3239 (formerly 'Streptomyces aureofaciens CCM 3239'), the producer of the angucycline-type antibiotic auricin.</title>
        <authorList>
            <person name="Busche T."/>
            <person name="Novakova R."/>
            <person name="Al'Dilaimi A."/>
            <person name="Homerova D."/>
            <person name="Feckova L."/>
            <person name="Rezuchova B."/>
            <person name="Mingyar E."/>
            <person name="Csolleiova D."/>
            <person name="Bekeova C."/>
            <person name="Winkler A."/>
            <person name="Sevcikova B."/>
            <person name="Kalinowski J."/>
            <person name="Kormanec J."/>
            <person name="Ruckert C."/>
        </authorList>
    </citation>
    <scope>NUCLEOTIDE SEQUENCE [LARGE SCALE GENOMIC DNA]</scope>
    <source>
        <strain evidence="2 3">CCM 3239</strain>
    </source>
</reference>
<evidence type="ECO:0000259" key="1">
    <source>
        <dbReference type="Pfam" id="PF13462"/>
    </source>
</evidence>